<keyword evidence="4" id="KW-1185">Reference proteome</keyword>
<gene>
    <name evidence="3" type="ORF">E2605_13260</name>
</gene>
<dbReference type="Gene3D" id="2.60.120.1130">
    <property type="match status" value="1"/>
</dbReference>
<evidence type="ECO:0000313" key="3">
    <source>
        <dbReference type="EMBL" id="TFD95381.1"/>
    </source>
</evidence>
<organism evidence="3 4">
    <name type="scientific">Dysgonomonas capnocytophagoides</name>
    <dbReference type="NCBI Taxonomy" id="45254"/>
    <lineage>
        <taxon>Bacteria</taxon>
        <taxon>Pseudomonadati</taxon>
        <taxon>Bacteroidota</taxon>
        <taxon>Bacteroidia</taxon>
        <taxon>Bacteroidales</taxon>
        <taxon>Dysgonomonadaceae</taxon>
        <taxon>Dysgonomonas</taxon>
    </lineage>
</organism>
<dbReference type="AlphaFoldDB" id="A0A4Y8KY66"/>
<dbReference type="Pfam" id="PF12969">
    <property type="entry name" value="DUF3857"/>
    <property type="match status" value="1"/>
</dbReference>
<accession>A0A4Y8KY66</accession>
<dbReference type="Gene3D" id="3.10.620.30">
    <property type="match status" value="1"/>
</dbReference>
<protein>
    <submittedName>
        <fullName evidence="3">DUF3857 domain-containing protein</fullName>
    </submittedName>
</protein>
<evidence type="ECO:0000259" key="2">
    <source>
        <dbReference type="Pfam" id="PF12969"/>
    </source>
</evidence>
<dbReference type="EMBL" id="SOML01000008">
    <property type="protein sequence ID" value="TFD95381.1"/>
    <property type="molecule type" value="Genomic_DNA"/>
</dbReference>
<dbReference type="OrthoDB" id="98874at2"/>
<dbReference type="Gene3D" id="2.60.40.3140">
    <property type="match status" value="1"/>
</dbReference>
<feature type="signal peptide" evidence="1">
    <location>
        <begin position="1"/>
        <end position="21"/>
    </location>
</feature>
<sequence length="660" mass="74840">MKTHAGFLILMLLVSTCLSYSQTKFGNATMDELNMTVYPQDSTASAVILSKEGETRFIYNEVNGFQFEYTLKVRMKILKNEGLDLCNQSISYYQESRSTGEKIIGLSGTTYNLENGKIVKTKLSNDYIFDEDVENLWKVKKFSMPGAKVGSVVEYKYTITSIYLYELREFVFQASVPTLYTSYEIIIPEYYSYNVNMQGYEGIATKRTPENVSFHVSYRDDNGSMRSDRVSVLAEKYYFSGQNIPAIKDEPFLWSLNDYITKVSFELRSIKYPWSTIKSLTASWSDVDKRLLDASSFGGNLKKSGLFKDEISNKGQTIERASEILDLVKAKVKWNEKSDLEPTNLKDALNKKIGNSADLNFLLINALKAGGFEAYPVVMSVRNKGRLPLANPSVSELNYTIAAVKIDTSLFYTDAAAKFGAWNVLPEKCMVQQARIIDAAYSGWNDLSSCSKSVYGMIATIGFTDDKMKMTVRDVMREEAALVFKNSYENYKDRNEYIEKLTSRLGGGEIEDFSINGIDTAGTDVRIAYTYLKDKQENGDMIYLNPLVEKLYTENPFKAETRKFPINFGSVTDYKQIISINVPDNYTVEEIPQSAKVVYGDNDLIFLYRVLASGNKIQLQYSLQINKLILLQDTYPDLQDFFAKIVQQSGNQIVLKKVAL</sequence>
<evidence type="ECO:0000313" key="4">
    <source>
        <dbReference type="Proteomes" id="UP000297861"/>
    </source>
</evidence>
<proteinExistence type="predicted"/>
<evidence type="ECO:0000256" key="1">
    <source>
        <dbReference type="SAM" id="SignalP"/>
    </source>
</evidence>
<name>A0A4Y8KY66_9BACT</name>
<feature type="domain" description="DUF3857" evidence="2">
    <location>
        <begin position="68"/>
        <end position="210"/>
    </location>
</feature>
<dbReference type="RefSeq" id="WP_134436787.1">
    <property type="nucleotide sequence ID" value="NZ_JAWZLG010000100.1"/>
</dbReference>
<dbReference type="STRING" id="1121485.GCA_000426485_01476"/>
<comment type="caution">
    <text evidence="3">The sequence shown here is derived from an EMBL/GenBank/DDBJ whole genome shotgun (WGS) entry which is preliminary data.</text>
</comment>
<feature type="chain" id="PRO_5021411652" evidence="1">
    <location>
        <begin position="22"/>
        <end position="660"/>
    </location>
</feature>
<dbReference type="Proteomes" id="UP000297861">
    <property type="component" value="Unassembled WGS sequence"/>
</dbReference>
<keyword evidence="1" id="KW-0732">Signal</keyword>
<dbReference type="InterPro" id="IPR024618">
    <property type="entry name" value="DUF3857"/>
</dbReference>
<reference evidence="3 4" key="1">
    <citation type="submission" date="2019-03" db="EMBL/GenBank/DDBJ databases">
        <title>San Antonio Military Medical Center submission to MRSN (WRAIR), pending publication.</title>
        <authorList>
            <person name="Blyth D.M."/>
            <person name="Mccarthy S.L."/>
            <person name="Schall S.E."/>
            <person name="Stam J.A."/>
            <person name="Ong A.C."/>
            <person name="Mcgann P.T."/>
        </authorList>
    </citation>
    <scope>NUCLEOTIDE SEQUENCE [LARGE SCALE GENOMIC DNA]</scope>
    <source>
        <strain evidence="3 4">MRSN571793</strain>
    </source>
</reference>